<gene>
    <name evidence="2" type="ORF">FXN65_09135</name>
</gene>
<accession>A0A5J6QI36</accession>
<dbReference type="AlphaFoldDB" id="A0A5J6QI36"/>
<dbReference type="Gene3D" id="3.40.50.2000">
    <property type="entry name" value="Glycogen Phosphorylase B"/>
    <property type="match status" value="2"/>
</dbReference>
<evidence type="ECO:0000313" key="2">
    <source>
        <dbReference type="EMBL" id="QEY62230.1"/>
    </source>
</evidence>
<sequence>MKILIVTQYFWPEFFIINALSRNLHEQGCEVTIATGKPNYPDGQVFPGYTEEGVLRENWKGLEIIRIPLRARRHGGAVNLFLNYFSFVLSGIKHLPGLLRDRRFDVTIVFAPSPLTSAIPAIFLKSRTKSHLAIWVQDLWPESLSATGFIKNRFLLAWASLGVRWIYSKADTLLVQSKAFIGPVSKYSELSKVVYYPNSIDDGEIHSSAENELPSELIKHLDENFCVVFAGNIGKAQAVETLIAAAAQLQHLDNFKLVLVGSGSMSDFVTEEVARLGLNNVVAPGRFPISQMEHIFSRASALIVSLRYEEILSYTIPGKVQAYLASGKPIIACMNGEGARVVLESQAGLACAAEDPNQLAETIEKLYSMPADILDEMGKNGRQYFLENFEMTHQAKNLISILASRVSKD</sequence>
<evidence type="ECO:0000313" key="3">
    <source>
        <dbReference type="Proteomes" id="UP000327179"/>
    </source>
</evidence>
<dbReference type="Proteomes" id="UP000327179">
    <property type="component" value="Chromosome"/>
</dbReference>
<dbReference type="RefSeq" id="WP_151132777.1">
    <property type="nucleotide sequence ID" value="NZ_CP043311.1"/>
</dbReference>
<protein>
    <submittedName>
        <fullName evidence="2">Glycosyltransferase family 4 protein</fullName>
    </submittedName>
</protein>
<reference evidence="2 3" key="1">
    <citation type="submission" date="2019-08" db="EMBL/GenBank/DDBJ databases">
        <title>Whole-genome Sequencing of e-waste polymer degrading bacterium Pseudomonas sp. strain PE08.</title>
        <authorList>
            <person name="Kirdat K."/>
            <person name="Debbarma P."/>
            <person name="Narawade N."/>
            <person name="Suyal D."/>
            <person name="Thorat V."/>
            <person name="Shouche Y."/>
            <person name="Goel R."/>
            <person name="Yadav A."/>
        </authorList>
    </citation>
    <scope>NUCLEOTIDE SEQUENCE [LARGE SCALE GENOMIC DNA]</scope>
    <source>
        <strain evidence="2 3">PE08</strain>
    </source>
</reference>
<name>A0A5J6QI36_9GAMM</name>
<dbReference type="CDD" id="cd03794">
    <property type="entry name" value="GT4_WbuB-like"/>
    <property type="match status" value="1"/>
</dbReference>
<dbReference type="EMBL" id="CP043311">
    <property type="protein sequence ID" value="QEY62230.1"/>
    <property type="molecule type" value="Genomic_DNA"/>
</dbReference>
<dbReference type="KEGG" id="plal:FXN65_09135"/>
<keyword evidence="3" id="KW-1185">Reference proteome</keyword>
<dbReference type="SUPFAM" id="SSF53756">
    <property type="entry name" value="UDP-Glycosyltransferase/glycogen phosphorylase"/>
    <property type="match status" value="1"/>
</dbReference>
<evidence type="ECO:0000259" key="1">
    <source>
        <dbReference type="Pfam" id="PF13579"/>
    </source>
</evidence>
<dbReference type="InterPro" id="IPR028098">
    <property type="entry name" value="Glyco_trans_4-like_N"/>
</dbReference>
<dbReference type="Pfam" id="PF13692">
    <property type="entry name" value="Glyco_trans_1_4"/>
    <property type="match status" value="1"/>
</dbReference>
<keyword evidence="2" id="KW-0808">Transferase</keyword>
<dbReference type="PANTHER" id="PTHR12526">
    <property type="entry name" value="GLYCOSYLTRANSFERASE"/>
    <property type="match status" value="1"/>
</dbReference>
<feature type="domain" description="Glycosyltransferase subfamily 4-like N-terminal" evidence="1">
    <location>
        <begin position="18"/>
        <end position="180"/>
    </location>
</feature>
<organism evidence="2 3">
    <name type="scientific">Metapseudomonas lalkuanensis</name>
    <dbReference type="NCBI Taxonomy" id="2604832"/>
    <lineage>
        <taxon>Bacteria</taxon>
        <taxon>Pseudomonadati</taxon>
        <taxon>Pseudomonadota</taxon>
        <taxon>Gammaproteobacteria</taxon>
        <taxon>Pseudomonadales</taxon>
        <taxon>Pseudomonadaceae</taxon>
        <taxon>Metapseudomonas</taxon>
    </lineage>
</organism>
<proteinExistence type="predicted"/>
<dbReference type="Pfam" id="PF13579">
    <property type="entry name" value="Glyco_trans_4_4"/>
    <property type="match status" value="1"/>
</dbReference>
<dbReference type="GO" id="GO:0016757">
    <property type="term" value="F:glycosyltransferase activity"/>
    <property type="evidence" value="ECO:0007669"/>
    <property type="project" value="UniProtKB-ARBA"/>
</dbReference>